<keyword evidence="2" id="KW-1185">Reference proteome</keyword>
<organism evidence="1 2">
    <name type="scientific">Kickxella alabastrina</name>
    <dbReference type="NCBI Taxonomy" id="61397"/>
    <lineage>
        <taxon>Eukaryota</taxon>
        <taxon>Fungi</taxon>
        <taxon>Fungi incertae sedis</taxon>
        <taxon>Zoopagomycota</taxon>
        <taxon>Kickxellomycotina</taxon>
        <taxon>Kickxellomycetes</taxon>
        <taxon>Kickxellales</taxon>
        <taxon>Kickxellaceae</taxon>
        <taxon>Kickxella</taxon>
    </lineage>
</organism>
<feature type="non-terminal residue" evidence="1">
    <location>
        <position position="457"/>
    </location>
</feature>
<dbReference type="EMBL" id="JANBPG010001514">
    <property type="protein sequence ID" value="KAJ1889593.1"/>
    <property type="molecule type" value="Genomic_DNA"/>
</dbReference>
<sequence length="457" mass="48636">MATSSTTAAPAPVLVPVPNKSESPAKHIVLRDSCPSSDPTQFPCEAGLSSYYIPQSSLECAHFICQVDSNTVQVITTDSETTQKKSVALPAVLGTIIPVGIIGAGVLFFLLRRRHKKQRAMDAQHEDARYMSSYNNLIDDSSANGARSNRAYSSTYSVSKWRDSAMRAPETPGSHASIPIIFSAEYNGDQALGYRETKLYNTGAQANETGQWASPNVVNLKQKPQLVVLGANTTTFTGTDLGVDTTNVQVLRPGGQNSNTQITLDTPLTPETPFASAVSDMATLVTSQMPEVAQVNRLQGNRAIESVQNQDQSVPGSPLRVLDNGWDSDADGPEYYSESEGSGSDAEESDSESEEGDSDSEESGSDSEESGSEAEESGSESSESSSDVEDGKGDANDAEDAEESSVEVSDNYSESEDGEEYDSDSQDDGEHDGAPDDGTDASDKEYSESELESEAEG</sequence>
<reference evidence="1" key="1">
    <citation type="submission" date="2022-07" db="EMBL/GenBank/DDBJ databases">
        <title>Phylogenomic reconstructions and comparative analyses of Kickxellomycotina fungi.</title>
        <authorList>
            <person name="Reynolds N.K."/>
            <person name="Stajich J.E."/>
            <person name="Barry K."/>
            <person name="Grigoriev I.V."/>
            <person name="Crous P."/>
            <person name="Smith M.E."/>
        </authorList>
    </citation>
    <scope>NUCLEOTIDE SEQUENCE</scope>
    <source>
        <strain evidence="1">Benny 63K</strain>
    </source>
</reference>
<evidence type="ECO:0000313" key="1">
    <source>
        <dbReference type="EMBL" id="KAJ1889593.1"/>
    </source>
</evidence>
<dbReference type="Proteomes" id="UP001150581">
    <property type="component" value="Unassembled WGS sequence"/>
</dbReference>
<evidence type="ECO:0000313" key="2">
    <source>
        <dbReference type="Proteomes" id="UP001150581"/>
    </source>
</evidence>
<comment type="caution">
    <text evidence="1">The sequence shown here is derived from an EMBL/GenBank/DDBJ whole genome shotgun (WGS) entry which is preliminary data.</text>
</comment>
<name>A0ACC1I9R6_9FUNG</name>
<protein>
    <submittedName>
        <fullName evidence="1">Uncharacterized protein</fullName>
    </submittedName>
</protein>
<gene>
    <name evidence="1" type="ORF">LPJ66_007951</name>
</gene>
<proteinExistence type="predicted"/>
<accession>A0ACC1I9R6</accession>